<dbReference type="EMBL" id="MU006429">
    <property type="protein sequence ID" value="KAF2844050.1"/>
    <property type="molecule type" value="Genomic_DNA"/>
</dbReference>
<dbReference type="PANTHER" id="PTHR23502">
    <property type="entry name" value="MAJOR FACILITATOR SUPERFAMILY"/>
    <property type="match status" value="1"/>
</dbReference>
<feature type="transmembrane region" description="Helical" evidence="5">
    <location>
        <begin position="57"/>
        <end position="79"/>
    </location>
</feature>
<dbReference type="GO" id="GO:0022857">
    <property type="term" value="F:transmembrane transporter activity"/>
    <property type="evidence" value="ECO:0007669"/>
    <property type="project" value="TreeGrafter"/>
</dbReference>
<keyword evidence="7" id="KW-1185">Reference proteome</keyword>
<evidence type="ECO:0000256" key="1">
    <source>
        <dbReference type="ARBA" id="ARBA00004141"/>
    </source>
</evidence>
<sequence length="216" mass="23724">MFLQDLASTFLMRPLPMLLHTICLLISIYASFAYKILYASLLSLALEHQELRQLQPVVAALLFLALSCGCVLAGSINLLNNSHYFRRLFITYGYRGVPEARLPPLTLGRFALTAGLSLLGWTSTEHVASSRPSIIGEFLIGIGFTTMFESLLQYLVDAFTRYSASAIAANTFLRSMLAGALPLFIRSTYKKVGVDWGSIVFGCSSYSSAIFLVQVG</sequence>
<evidence type="ECO:0000256" key="5">
    <source>
        <dbReference type="SAM" id="Phobius"/>
    </source>
</evidence>
<protein>
    <submittedName>
        <fullName evidence="6">Uncharacterized protein</fullName>
    </submittedName>
</protein>
<dbReference type="OrthoDB" id="9986881at2759"/>
<evidence type="ECO:0000256" key="3">
    <source>
        <dbReference type="ARBA" id="ARBA00022989"/>
    </source>
</evidence>
<accession>A0A6A7ALS5</accession>
<organism evidence="6 7">
    <name type="scientific">Plenodomus tracheiphilus IPT5</name>
    <dbReference type="NCBI Taxonomy" id="1408161"/>
    <lineage>
        <taxon>Eukaryota</taxon>
        <taxon>Fungi</taxon>
        <taxon>Dikarya</taxon>
        <taxon>Ascomycota</taxon>
        <taxon>Pezizomycotina</taxon>
        <taxon>Dothideomycetes</taxon>
        <taxon>Pleosporomycetidae</taxon>
        <taxon>Pleosporales</taxon>
        <taxon>Pleosporineae</taxon>
        <taxon>Leptosphaeriaceae</taxon>
        <taxon>Plenodomus</taxon>
    </lineage>
</organism>
<feature type="transmembrane region" description="Helical" evidence="5">
    <location>
        <begin position="138"/>
        <end position="156"/>
    </location>
</feature>
<feature type="transmembrane region" description="Helical" evidence="5">
    <location>
        <begin position="196"/>
        <end position="215"/>
    </location>
</feature>
<proteinExistence type="predicted"/>
<dbReference type="SUPFAM" id="SSF103473">
    <property type="entry name" value="MFS general substrate transporter"/>
    <property type="match status" value="1"/>
</dbReference>
<dbReference type="AlphaFoldDB" id="A0A6A7ALS5"/>
<evidence type="ECO:0000256" key="4">
    <source>
        <dbReference type="ARBA" id="ARBA00023136"/>
    </source>
</evidence>
<name>A0A6A7ALS5_9PLEO</name>
<keyword evidence="3 5" id="KW-1133">Transmembrane helix</keyword>
<dbReference type="InterPro" id="IPR036259">
    <property type="entry name" value="MFS_trans_sf"/>
</dbReference>
<evidence type="ECO:0000313" key="7">
    <source>
        <dbReference type="Proteomes" id="UP000799423"/>
    </source>
</evidence>
<keyword evidence="2 5" id="KW-0812">Transmembrane</keyword>
<keyword evidence="4 5" id="KW-0472">Membrane</keyword>
<dbReference type="PANTHER" id="PTHR23502:SF59">
    <property type="entry name" value="MULTIDRUG TRANSPORTER, PUTATIVE (AFU_ORTHOLOGUE AFUA_1G10370)-RELATED"/>
    <property type="match status" value="1"/>
</dbReference>
<dbReference type="Proteomes" id="UP000799423">
    <property type="component" value="Unassembled WGS sequence"/>
</dbReference>
<evidence type="ECO:0000313" key="6">
    <source>
        <dbReference type="EMBL" id="KAF2844050.1"/>
    </source>
</evidence>
<reference evidence="6" key="1">
    <citation type="submission" date="2020-01" db="EMBL/GenBank/DDBJ databases">
        <authorList>
            <consortium name="DOE Joint Genome Institute"/>
            <person name="Haridas S."/>
            <person name="Albert R."/>
            <person name="Binder M."/>
            <person name="Bloem J."/>
            <person name="Labutti K."/>
            <person name="Salamov A."/>
            <person name="Andreopoulos B."/>
            <person name="Baker S.E."/>
            <person name="Barry K."/>
            <person name="Bills G."/>
            <person name="Bluhm B.H."/>
            <person name="Cannon C."/>
            <person name="Castanera R."/>
            <person name="Culley D.E."/>
            <person name="Daum C."/>
            <person name="Ezra D."/>
            <person name="Gonzalez J.B."/>
            <person name="Henrissat B."/>
            <person name="Kuo A."/>
            <person name="Liang C."/>
            <person name="Lipzen A."/>
            <person name="Lutzoni F."/>
            <person name="Magnuson J."/>
            <person name="Mondo S."/>
            <person name="Nolan M."/>
            <person name="Ohm R."/>
            <person name="Pangilinan J."/>
            <person name="Park H.-J."/>
            <person name="Ramirez L."/>
            <person name="Alfaro M."/>
            <person name="Sun H."/>
            <person name="Tritt A."/>
            <person name="Yoshinaga Y."/>
            <person name="Zwiers L.-H."/>
            <person name="Turgeon B.G."/>
            <person name="Goodwin S.B."/>
            <person name="Spatafora J.W."/>
            <person name="Crous P.W."/>
            <person name="Grigoriev I.V."/>
        </authorList>
    </citation>
    <scope>NUCLEOTIDE SEQUENCE</scope>
    <source>
        <strain evidence="6">IPT5</strain>
    </source>
</reference>
<gene>
    <name evidence="6" type="ORF">T440DRAFT_60455</name>
</gene>
<comment type="subcellular location">
    <subcellularLocation>
        <location evidence="1">Membrane</location>
        <topology evidence="1">Multi-pass membrane protein</topology>
    </subcellularLocation>
</comment>
<feature type="transmembrane region" description="Helical" evidence="5">
    <location>
        <begin position="162"/>
        <end position="184"/>
    </location>
</feature>
<dbReference type="GO" id="GO:0005886">
    <property type="term" value="C:plasma membrane"/>
    <property type="evidence" value="ECO:0007669"/>
    <property type="project" value="TreeGrafter"/>
</dbReference>
<evidence type="ECO:0000256" key="2">
    <source>
        <dbReference type="ARBA" id="ARBA00022692"/>
    </source>
</evidence>